<dbReference type="AlphaFoldDB" id="A0A521CQ18"/>
<dbReference type="OrthoDB" id="9804725at2"/>
<evidence type="ECO:0000313" key="2">
    <source>
        <dbReference type="Proteomes" id="UP000315971"/>
    </source>
</evidence>
<dbReference type="EMBL" id="FXSZ01000004">
    <property type="protein sequence ID" value="SMO61506.1"/>
    <property type="molecule type" value="Genomic_DNA"/>
</dbReference>
<sequence>MSNYKKVFCSFGDSRLQKSLKRIKDQAVEMNAYDKIFIYDETFLDTLFQNKFSDKLKPGCRGFGYWCWKPQVILQTLEKMDEGDILQYSDSGCHLNKNGRDRLLQYFDIAKNSNSGILSFRTKHEHELCSGESFYANYEYKYNKADLLQYFNVLNDRRFTHTVQYEAGIIFIRKEKFTVEFIKRWIATFSENFGFIDDSPSKIPNLDGFIDHRHDQSIYSILCKINGVKELFSSEYYVEGDWSQLENYPIWVKRDMDFGLAHRIKRKIKSGLKYFIAKFS</sequence>
<name>A0A521CQ18_9SPHI</name>
<dbReference type="RefSeq" id="WP_142603286.1">
    <property type="nucleotide sequence ID" value="NZ_FXSZ01000004.1"/>
</dbReference>
<keyword evidence="2" id="KW-1185">Reference proteome</keyword>
<evidence type="ECO:0000313" key="1">
    <source>
        <dbReference type="EMBL" id="SMO61506.1"/>
    </source>
</evidence>
<dbReference type="Proteomes" id="UP000315971">
    <property type="component" value="Unassembled WGS sequence"/>
</dbReference>
<organism evidence="1 2">
    <name type="scientific">Solitalea koreensis</name>
    <dbReference type="NCBI Taxonomy" id="543615"/>
    <lineage>
        <taxon>Bacteria</taxon>
        <taxon>Pseudomonadati</taxon>
        <taxon>Bacteroidota</taxon>
        <taxon>Sphingobacteriia</taxon>
        <taxon>Sphingobacteriales</taxon>
        <taxon>Sphingobacteriaceae</taxon>
        <taxon>Solitalea</taxon>
    </lineage>
</organism>
<proteinExistence type="predicted"/>
<evidence type="ECO:0008006" key="3">
    <source>
        <dbReference type="Google" id="ProtNLM"/>
    </source>
</evidence>
<protein>
    <recommendedName>
        <fullName evidence="3">Nucleotide-diphospho-sugar transferase domain-containing protein</fullName>
    </recommendedName>
</protein>
<reference evidence="1 2" key="1">
    <citation type="submission" date="2017-05" db="EMBL/GenBank/DDBJ databases">
        <authorList>
            <person name="Varghese N."/>
            <person name="Submissions S."/>
        </authorList>
    </citation>
    <scope>NUCLEOTIDE SEQUENCE [LARGE SCALE GENOMIC DNA]</scope>
    <source>
        <strain evidence="1 2">DSM 21342</strain>
    </source>
</reference>
<accession>A0A521CQ18</accession>
<gene>
    <name evidence="1" type="ORF">SAMN06265350_104255</name>
</gene>